<protein>
    <submittedName>
        <fullName evidence="1">Uncharacterized protein</fullName>
    </submittedName>
</protein>
<dbReference type="EMBL" id="BSDI01000019">
    <property type="protein sequence ID" value="GLH98860.1"/>
    <property type="molecule type" value="Genomic_DNA"/>
</dbReference>
<keyword evidence="2" id="KW-1185">Reference proteome</keyword>
<evidence type="ECO:0000313" key="2">
    <source>
        <dbReference type="Proteomes" id="UP001144280"/>
    </source>
</evidence>
<sequence>MGFAKEQFHYAFTNTVSRDEFDAAYDGFHIPASGYWVWNLRSDSQLEAWPPGDLGRPD</sequence>
<dbReference type="RefSeq" id="WP_281898102.1">
    <property type="nucleotide sequence ID" value="NZ_BSDI01000019.1"/>
</dbReference>
<proteinExistence type="predicted"/>
<dbReference type="Proteomes" id="UP001144280">
    <property type="component" value="Unassembled WGS sequence"/>
</dbReference>
<name>A0ABQ5QWD1_9ACTN</name>
<comment type="caution">
    <text evidence="1">The sequence shown here is derived from an EMBL/GenBank/DDBJ whole genome shotgun (WGS) entry which is preliminary data.</text>
</comment>
<accession>A0ABQ5QWD1</accession>
<evidence type="ECO:0000313" key="1">
    <source>
        <dbReference type="EMBL" id="GLH98860.1"/>
    </source>
</evidence>
<reference evidence="1" key="1">
    <citation type="submission" date="2022-12" db="EMBL/GenBank/DDBJ databases">
        <title>New Phytohabitans aurantiacus sp. RD004123 nov., an actinomycete isolated from soil.</title>
        <authorList>
            <person name="Triningsih D.W."/>
            <person name="Harunari E."/>
            <person name="Igarashi Y."/>
        </authorList>
    </citation>
    <scope>NUCLEOTIDE SEQUENCE</scope>
    <source>
        <strain evidence="1">RD004123</strain>
    </source>
</reference>
<gene>
    <name evidence="1" type="ORF">Pa4123_41350</name>
</gene>
<organism evidence="1 2">
    <name type="scientific">Phytohabitans aurantiacus</name>
    <dbReference type="NCBI Taxonomy" id="3016789"/>
    <lineage>
        <taxon>Bacteria</taxon>
        <taxon>Bacillati</taxon>
        <taxon>Actinomycetota</taxon>
        <taxon>Actinomycetes</taxon>
        <taxon>Micromonosporales</taxon>
        <taxon>Micromonosporaceae</taxon>
    </lineage>
</organism>